<name>A0A3M7RTU9_BRAPC</name>
<dbReference type="EMBL" id="REGN01002621">
    <property type="protein sequence ID" value="RNA26996.1"/>
    <property type="molecule type" value="Genomic_DNA"/>
</dbReference>
<protein>
    <submittedName>
        <fullName evidence="1">Uncharacterized protein</fullName>
    </submittedName>
</protein>
<sequence length="103" mass="11978">MFNSFLDYSLEILEYLANDVKPCLSGKISKSSKNNYNFLLNYTITWITCQTMVQAARETDSLFNKSLWSTHMDSYYCKIKNSVMPHWLLEGSTSVKTVCFQSY</sequence>
<evidence type="ECO:0000313" key="2">
    <source>
        <dbReference type="Proteomes" id="UP000276133"/>
    </source>
</evidence>
<keyword evidence="2" id="KW-1185">Reference proteome</keyword>
<organism evidence="1 2">
    <name type="scientific">Brachionus plicatilis</name>
    <name type="common">Marine rotifer</name>
    <name type="synonym">Brachionus muelleri</name>
    <dbReference type="NCBI Taxonomy" id="10195"/>
    <lineage>
        <taxon>Eukaryota</taxon>
        <taxon>Metazoa</taxon>
        <taxon>Spiralia</taxon>
        <taxon>Gnathifera</taxon>
        <taxon>Rotifera</taxon>
        <taxon>Eurotatoria</taxon>
        <taxon>Monogononta</taxon>
        <taxon>Pseudotrocha</taxon>
        <taxon>Ploima</taxon>
        <taxon>Brachionidae</taxon>
        <taxon>Brachionus</taxon>
    </lineage>
</organism>
<dbReference type="AlphaFoldDB" id="A0A3M7RTU9"/>
<dbReference type="Proteomes" id="UP000276133">
    <property type="component" value="Unassembled WGS sequence"/>
</dbReference>
<evidence type="ECO:0000313" key="1">
    <source>
        <dbReference type="EMBL" id="RNA26996.1"/>
    </source>
</evidence>
<accession>A0A3M7RTU9</accession>
<gene>
    <name evidence="1" type="ORF">BpHYR1_013067</name>
</gene>
<reference evidence="1 2" key="1">
    <citation type="journal article" date="2018" name="Sci. Rep.">
        <title>Genomic signatures of local adaptation to the degree of environmental predictability in rotifers.</title>
        <authorList>
            <person name="Franch-Gras L."/>
            <person name="Hahn C."/>
            <person name="Garcia-Roger E.M."/>
            <person name="Carmona M.J."/>
            <person name="Serra M."/>
            <person name="Gomez A."/>
        </authorList>
    </citation>
    <scope>NUCLEOTIDE SEQUENCE [LARGE SCALE GENOMIC DNA]</scope>
    <source>
        <strain evidence="1">HYR1</strain>
    </source>
</reference>
<proteinExistence type="predicted"/>
<comment type="caution">
    <text evidence="1">The sequence shown here is derived from an EMBL/GenBank/DDBJ whole genome shotgun (WGS) entry which is preliminary data.</text>
</comment>